<evidence type="ECO:0000256" key="2">
    <source>
        <dbReference type="ARBA" id="ARBA00022670"/>
    </source>
</evidence>
<dbReference type="AlphaFoldDB" id="A0AB37DDD0"/>
<reference evidence="8 9" key="1">
    <citation type="submission" date="2016-11" db="EMBL/GenBank/DDBJ databases">
        <title>The potential of Streptococcus salivarius to inhibit the production of volatile sulphur compounds in the oral cavity.</title>
        <authorList>
            <person name="Sun L."/>
            <person name="Li Z."/>
            <person name="Jin D."/>
            <person name="Zhao H."/>
        </authorList>
    </citation>
    <scope>NUCLEOTIDE SEQUENCE [LARGE SCALE GENOMIC DNA]</scope>
    <source>
        <strain evidence="8 9">ICDC2</strain>
        <plasmid evidence="9">Plasmid</plasmid>
    </source>
</reference>
<dbReference type="InterPro" id="IPR001405">
    <property type="entry name" value="UPF0758"/>
</dbReference>
<dbReference type="Proteomes" id="UP000422997">
    <property type="component" value="Plasmid unnamed"/>
</dbReference>
<dbReference type="PROSITE" id="PS50249">
    <property type="entry name" value="MPN"/>
    <property type="match status" value="1"/>
</dbReference>
<sequence>MTETITRRQVRHPKDFGDRELFKRAFTHWIPSEKVDALYSELQGDFKKVFKKVCELSIEELKHYGLTQRDAIAFLSMLELFKRSEGEEEKPTCVTGTGYFAQSIQKAYGHKKQEHLVVWYLDVHCNVIEERVVFIGSVHRSMACPREIFHYAVKNLARYVLVAHNHPSGSVFPSSNDINVTEALEDAAKLFEMEVLDHVIVTKDNYYSFRDNGRMRCF</sequence>
<keyword evidence="2" id="KW-0645">Protease</keyword>
<dbReference type="EMBL" id="CP018188">
    <property type="protein sequence ID" value="QGU81688.1"/>
    <property type="molecule type" value="Genomic_DNA"/>
</dbReference>
<evidence type="ECO:0000256" key="6">
    <source>
        <dbReference type="ARBA" id="ARBA00023049"/>
    </source>
</evidence>
<keyword evidence="6" id="KW-0482">Metalloprotease</keyword>
<gene>
    <name evidence="8" type="ORF">BSR19_11200</name>
</gene>
<dbReference type="CDD" id="cd08071">
    <property type="entry name" value="MPN_DUF2466"/>
    <property type="match status" value="1"/>
</dbReference>
<keyword evidence="5" id="KW-0862">Zinc</keyword>
<dbReference type="GO" id="GO:0046872">
    <property type="term" value="F:metal ion binding"/>
    <property type="evidence" value="ECO:0007669"/>
    <property type="project" value="UniProtKB-KW"/>
</dbReference>
<dbReference type="PANTHER" id="PTHR30471">
    <property type="entry name" value="DNA REPAIR PROTEIN RADC"/>
    <property type="match status" value="1"/>
</dbReference>
<evidence type="ECO:0000256" key="3">
    <source>
        <dbReference type="ARBA" id="ARBA00022723"/>
    </source>
</evidence>
<dbReference type="Pfam" id="PF04002">
    <property type="entry name" value="RadC"/>
    <property type="match status" value="1"/>
</dbReference>
<keyword evidence="4" id="KW-0378">Hydrolase</keyword>
<dbReference type="GO" id="GO:0006508">
    <property type="term" value="P:proteolysis"/>
    <property type="evidence" value="ECO:0007669"/>
    <property type="project" value="UniProtKB-KW"/>
</dbReference>
<evidence type="ECO:0000256" key="1">
    <source>
        <dbReference type="ARBA" id="ARBA00010243"/>
    </source>
</evidence>
<evidence type="ECO:0000256" key="5">
    <source>
        <dbReference type="ARBA" id="ARBA00022833"/>
    </source>
</evidence>
<evidence type="ECO:0000259" key="7">
    <source>
        <dbReference type="PROSITE" id="PS50249"/>
    </source>
</evidence>
<dbReference type="Gene3D" id="3.40.140.10">
    <property type="entry name" value="Cytidine Deaminase, domain 2"/>
    <property type="match status" value="1"/>
</dbReference>
<feature type="domain" description="MPN" evidence="7">
    <location>
        <begin position="94"/>
        <end position="215"/>
    </location>
</feature>
<geneLocation type="plasmid" evidence="9"/>
<name>A0AB37DDD0_STRSL</name>
<dbReference type="RefSeq" id="WP_156247165.1">
    <property type="nucleotide sequence ID" value="NZ_CP018188.1"/>
</dbReference>
<keyword evidence="8" id="KW-0614">Plasmid</keyword>
<comment type="similarity">
    <text evidence="1">Belongs to the UPF0758 family.</text>
</comment>
<accession>A0AB37DDD0</accession>
<dbReference type="InterPro" id="IPR020891">
    <property type="entry name" value="UPF0758_CS"/>
</dbReference>
<dbReference type="PANTHER" id="PTHR30471:SF3">
    <property type="entry name" value="UPF0758 PROTEIN YEES-RELATED"/>
    <property type="match status" value="1"/>
</dbReference>
<evidence type="ECO:0000313" key="9">
    <source>
        <dbReference type="Proteomes" id="UP000422997"/>
    </source>
</evidence>
<dbReference type="InterPro" id="IPR025657">
    <property type="entry name" value="RadC_JAB"/>
</dbReference>
<dbReference type="GO" id="GO:0008237">
    <property type="term" value="F:metallopeptidase activity"/>
    <property type="evidence" value="ECO:0007669"/>
    <property type="project" value="UniProtKB-KW"/>
</dbReference>
<organism evidence="8 9">
    <name type="scientific">Streptococcus salivarius</name>
    <dbReference type="NCBI Taxonomy" id="1304"/>
    <lineage>
        <taxon>Bacteria</taxon>
        <taxon>Bacillati</taxon>
        <taxon>Bacillota</taxon>
        <taxon>Bacilli</taxon>
        <taxon>Lactobacillales</taxon>
        <taxon>Streptococcaceae</taxon>
        <taxon>Streptococcus</taxon>
    </lineage>
</organism>
<proteinExistence type="inferred from homology"/>
<evidence type="ECO:0000313" key="8">
    <source>
        <dbReference type="EMBL" id="QGU81688.1"/>
    </source>
</evidence>
<evidence type="ECO:0000256" key="4">
    <source>
        <dbReference type="ARBA" id="ARBA00022801"/>
    </source>
</evidence>
<dbReference type="InterPro" id="IPR037518">
    <property type="entry name" value="MPN"/>
</dbReference>
<protein>
    <submittedName>
        <fullName evidence="8">DNA repair protein RadC</fullName>
    </submittedName>
</protein>
<dbReference type="PROSITE" id="PS01302">
    <property type="entry name" value="UPF0758"/>
    <property type="match status" value="1"/>
</dbReference>
<keyword evidence="3" id="KW-0479">Metal-binding</keyword>